<evidence type="ECO:0000313" key="8">
    <source>
        <dbReference type="EMBL" id="KAJ3251804.1"/>
    </source>
</evidence>
<feature type="transmembrane region" description="Helical" evidence="7">
    <location>
        <begin position="348"/>
        <end position="369"/>
    </location>
</feature>
<comment type="caution">
    <text evidence="7">Lacks conserved residue(s) required for the propagation of feature annotation.</text>
</comment>
<feature type="transmembrane region" description="Helical" evidence="7">
    <location>
        <begin position="81"/>
        <end position="101"/>
    </location>
</feature>
<evidence type="ECO:0000256" key="3">
    <source>
        <dbReference type="ARBA" id="ARBA00022448"/>
    </source>
</evidence>
<dbReference type="AlphaFoldDB" id="A0AAD5U9P0"/>
<keyword evidence="3 7" id="KW-0813">Transport</keyword>
<gene>
    <name evidence="8" type="primary">ATG22_1</name>
    <name evidence="8" type="ORF">HK103_002047</name>
</gene>
<protein>
    <recommendedName>
        <fullName evidence="7">Autophagy-related protein</fullName>
    </recommendedName>
</protein>
<comment type="similarity">
    <text evidence="2 7">Belongs to the ATG22 family.</text>
</comment>
<dbReference type="InterPro" id="IPR024671">
    <property type="entry name" value="Atg22-like"/>
</dbReference>
<comment type="subcellular location">
    <subcellularLocation>
        <location evidence="1">Endomembrane system</location>
        <topology evidence="1">Multi-pass membrane protein</topology>
    </subcellularLocation>
    <subcellularLocation>
        <location evidence="7">Vacuole membrane</location>
        <topology evidence="7">Multi-pass membrane protein</topology>
    </subcellularLocation>
</comment>
<evidence type="ECO:0000313" key="9">
    <source>
        <dbReference type="Proteomes" id="UP001210925"/>
    </source>
</evidence>
<dbReference type="SUPFAM" id="SSF103473">
    <property type="entry name" value="MFS general substrate transporter"/>
    <property type="match status" value="1"/>
</dbReference>
<feature type="transmembrane region" description="Helical" evidence="7">
    <location>
        <begin position="221"/>
        <end position="241"/>
    </location>
</feature>
<keyword evidence="6 7" id="KW-0472">Membrane</keyword>
<keyword evidence="7" id="KW-0072">Autophagy</keyword>
<evidence type="ECO:0000256" key="4">
    <source>
        <dbReference type="ARBA" id="ARBA00022692"/>
    </source>
</evidence>
<dbReference type="EMBL" id="JADGKB010000166">
    <property type="protein sequence ID" value="KAJ3251804.1"/>
    <property type="molecule type" value="Genomic_DNA"/>
</dbReference>
<feature type="transmembrane region" description="Helical" evidence="7">
    <location>
        <begin position="310"/>
        <end position="336"/>
    </location>
</feature>
<dbReference type="Pfam" id="PF11700">
    <property type="entry name" value="ATG22"/>
    <property type="match status" value="1"/>
</dbReference>
<sequence>MSKVSEDTLHENIQLVQDSEVKGWYSYAFASEGYSTLLSTFYPLILQQLYSEQGRDKSNHDLPCTTSCDVYFFGWMDTTTLVYYSTTTSVLLMLIIYILLGPIGDYSFYRKKLLFLFGTLNCLFGLLFLLIYNSKYYYYATALFILGNVSFGGSFVFYYSYIPILSRYHPSTIKDPDTREEFMNNLSTFGFLYGYVGGVIVLIISIILISVCYKFGFEGVYPMQICVGFSCLWQLIVMYSYTFPNLKERKGPELPKRPILNSLLSLKDTLKKTRKLKELFKFLIVWFMASDGASTISTVAILFFQTELGVSQIGLVVVAIISPFAAISGNYFFNLLKIKTKWTIKKILIIQLIMISILPIWGMIGFFTPKNTFGLQSQWEIYPLSVYFGFVFGAAQSSCRVMFSELIPQGHESEFFGLYELTDKGSAWIGPLVAGYIANNANKRFTFIYLFGCFLVALGVFLLVDTEKGKRDAEDYVAQI</sequence>
<keyword evidence="9" id="KW-1185">Reference proteome</keyword>
<dbReference type="GO" id="GO:0006865">
    <property type="term" value="P:amino acid transport"/>
    <property type="evidence" value="ECO:0007669"/>
    <property type="project" value="UniProtKB-KW"/>
</dbReference>
<evidence type="ECO:0000256" key="7">
    <source>
        <dbReference type="RuleBase" id="RU363073"/>
    </source>
</evidence>
<dbReference type="Gene3D" id="1.20.1250.20">
    <property type="entry name" value="MFS general substrate transporter like domains"/>
    <property type="match status" value="1"/>
</dbReference>
<evidence type="ECO:0000256" key="2">
    <source>
        <dbReference type="ARBA" id="ARBA00006978"/>
    </source>
</evidence>
<evidence type="ECO:0000256" key="6">
    <source>
        <dbReference type="ARBA" id="ARBA00023136"/>
    </source>
</evidence>
<feature type="transmembrane region" description="Helical" evidence="7">
    <location>
        <begin position="138"/>
        <end position="161"/>
    </location>
</feature>
<feature type="transmembrane region" description="Helical" evidence="7">
    <location>
        <begin position="182"/>
        <end position="209"/>
    </location>
</feature>
<keyword evidence="7" id="KW-0029">Amino-acid transport</keyword>
<dbReference type="Proteomes" id="UP001210925">
    <property type="component" value="Unassembled WGS sequence"/>
</dbReference>
<keyword evidence="4 7" id="KW-0812">Transmembrane</keyword>
<dbReference type="InterPro" id="IPR036259">
    <property type="entry name" value="MFS_trans_sf"/>
</dbReference>
<feature type="transmembrane region" description="Helical" evidence="7">
    <location>
        <begin position="447"/>
        <end position="464"/>
    </location>
</feature>
<dbReference type="PANTHER" id="PTHR23519">
    <property type="entry name" value="AUTOPHAGY-RELATED PROTEIN 22"/>
    <property type="match status" value="1"/>
</dbReference>
<comment type="function">
    <text evidence="7">Vacuolar effluxer which mediate the efflux of amino acids resulting from autophagic degradation. The release of autophagic amino acids allows the maintenance of protein synthesis and viability during nitrogen starvation.</text>
</comment>
<dbReference type="GO" id="GO:0005774">
    <property type="term" value="C:vacuolar membrane"/>
    <property type="evidence" value="ECO:0007669"/>
    <property type="project" value="UniProtKB-SubCell"/>
</dbReference>
<dbReference type="GO" id="GO:0006914">
    <property type="term" value="P:autophagy"/>
    <property type="evidence" value="ECO:0007669"/>
    <property type="project" value="UniProtKB-KW"/>
</dbReference>
<feature type="transmembrane region" description="Helical" evidence="7">
    <location>
        <begin position="113"/>
        <end position="132"/>
    </location>
</feature>
<dbReference type="PANTHER" id="PTHR23519:SF1">
    <property type="entry name" value="AUTOPHAGY-RELATED PROTEIN 22"/>
    <property type="match status" value="1"/>
</dbReference>
<organism evidence="8 9">
    <name type="scientific">Boothiomyces macroporosus</name>
    <dbReference type="NCBI Taxonomy" id="261099"/>
    <lineage>
        <taxon>Eukaryota</taxon>
        <taxon>Fungi</taxon>
        <taxon>Fungi incertae sedis</taxon>
        <taxon>Chytridiomycota</taxon>
        <taxon>Chytridiomycota incertae sedis</taxon>
        <taxon>Chytridiomycetes</taxon>
        <taxon>Rhizophydiales</taxon>
        <taxon>Terramycetaceae</taxon>
        <taxon>Boothiomyces</taxon>
    </lineage>
</organism>
<dbReference type="InterPro" id="IPR050495">
    <property type="entry name" value="ATG22/LtaA_families"/>
</dbReference>
<dbReference type="GO" id="GO:0012505">
    <property type="term" value="C:endomembrane system"/>
    <property type="evidence" value="ECO:0007669"/>
    <property type="project" value="UniProtKB-SubCell"/>
</dbReference>
<name>A0AAD5U9P0_9FUNG</name>
<reference evidence="8" key="1">
    <citation type="submission" date="2020-05" db="EMBL/GenBank/DDBJ databases">
        <title>Phylogenomic resolution of chytrid fungi.</title>
        <authorList>
            <person name="Stajich J.E."/>
            <person name="Amses K."/>
            <person name="Simmons R."/>
            <person name="Seto K."/>
            <person name="Myers J."/>
            <person name="Bonds A."/>
            <person name="Quandt C.A."/>
            <person name="Barry K."/>
            <person name="Liu P."/>
            <person name="Grigoriev I."/>
            <person name="Longcore J.E."/>
            <person name="James T.Y."/>
        </authorList>
    </citation>
    <scope>NUCLEOTIDE SEQUENCE</scope>
    <source>
        <strain evidence="8">PLAUS21</strain>
    </source>
</reference>
<proteinExistence type="inferred from homology"/>
<keyword evidence="5 7" id="KW-1133">Transmembrane helix</keyword>
<comment type="caution">
    <text evidence="8">The sequence shown here is derived from an EMBL/GenBank/DDBJ whole genome shotgun (WGS) entry which is preliminary data.</text>
</comment>
<evidence type="ECO:0000256" key="5">
    <source>
        <dbReference type="ARBA" id="ARBA00022989"/>
    </source>
</evidence>
<evidence type="ECO:0000256" key="1">
    <source>
        <dbReference type="ARBA" id="ARBA00004127"/>
    </source>
</evidence>
<keyword evidence="7" id="KW-0926">Vacuole</keyword>
<accession>A0AAD5U9P0</accession>
<feature type="transmembrane region" description="Helical" evidence="7">
    <location>
        <begin position="279"/>
        <end position="304"/>
    </location>
</feature>